<name>A0A428MJK9_9BACT</name>
<dbReference type="EMBL" id="RSDW01000001">
    <property type="protein sequence ID" value="RSL17098.1"/>
    <property type="molecule type" value="Genomic_DNA"/>
</dbReference>
<dbReference type="GO" id="GO:0097367">
    <property type="term" value="F:carbohydrate derivative binding"/>
    <property type="evidence" value="ECO:0007669"/>
    <property type="project" value="InterPro"/>
</dbReference>
<dbReference type="PROSITE" id="PS51464">
    <property type="entry name" value="SIS"/>
    <property type="match status" value="2"/>
</dbReference>
<evidence type="ECO:0000256" key="2">
    <source>
        <dbReference type="ARBA" id="ARBA00012916"/>
    </source>
</evidence>
<dbReference type="PANTHER" id="PTHR10937">
    <property type="entry name" value="GLUCOSAMINE--FRUCTOSE-6-PHOSPHATE AMINOTRANSFERASE, ISOMERIZING"/>
    <property type="match status" value="1"/>
</dbReference>
<evidence type="ECO:0000313" key="6">
    <source>
        <dbReference type="EMBL" id="RSL17098.1"/>
    </source>
</evidence>
<dbReference type="AlphaFoldDB" id="A0A428MJK9"/>
<comment type="caution">
    <text evidence="6">The sequence shown here is derived from an EMBL/GenBank/DDBJ whole genome shotgun (WGS) entry which is preliminary data.</text>
</comment>
<dbReference type="Proteomes" id="UP000269669">
    <property type="component" value="Unassembled WGS sequence"/>
</dbReference>
<sequence length="407" mass="44314">MDIFLEEHINVLYFDCIGTKRSILAGLSDVTNTNNPSPYPHWMLREIYEQPATLSATVDHYVEDDGFRANTCASTFDWLSSIENKLVIAASGSSRHAGLFAELVIEDLSGIAVDVEYASEYCYRPAKSSADAAVMVVSQSGETADTLAALRKANLAGHATLAITNVDDSTMAREATASFPTVAGRERAIPATKSFTAQLLNLYLLALMSAEVRGAIEASELVVRLREVAQLPLRIEKQLKGWDDAMRRVAGEYRTAKNFLFLGRGVHYSIAREGALKLKESAYLHAEGYPSGELKHGPNALVAEGTPLVMIATVDRADADSVQRYEKVLLLMRDMREQGASILAIANVGDDVVGELASHTVYVEESPEALLAVCEVIPLQLLSCWMAINNGIDVDHPRNLTKAVLAE</sequence>
<dbReference type="Gene3D" id="3.40.50.10490">
    <property type="entry name" value="Glucose-6-phosphate isomerase like protein, domain 1"/>
    <property type="match status" value="2"/>
</dbReference>
<dbReference type="Pfam" id="PF01380">
    <property type="entry name" value="SIS"/>
    <property type="match status" value="2"/>
</dbReference>
<dbReference type="SUPFAM" id="SSF53697">
    <property type="entry name" value="SIS domain"/>
    <property type="match status" value="1"/>
</dbReference>
<dbReference type="GO" id="GO:0006047">
    <property type="term" value="P:UDP-N-acetylglucosamine metabolic process"/>
    <property type="evidence" value="ECO:0007669"/>
    <property type="project" value="TreeGrafter"/>
</dbReference>
<dbReference type="PANTHER" id="PTHR10937:SF0">
    <property type="entry name" value="GLUTAMINE--FRUCTOSE-6-PHOSPHATE TRANSAMINASE (ISOMERIZING)"/>
    <property type="match status" value="1"/>
</dbReference>
<evidence type="ECO:0000256" key="3">
    <source>
        <dbReference type="ARBA" id="ARBA00016090"/>
    </source>
</evidence>
<gene>
    <name evidence="6" type="ORF">EDE15_2626</name>
</gene>
<dbReference type="InterPro" id="IPR035490">
    <property type="entry name" value="GlmS/FrlB_SIS"/>
</dbReference>
<keyword evidence="7" id="KW-1185">Reference proteome</keyword>
<evidence type="ECO:0000259" key="5">
    <source>
        <dbReference type="PROSITE" id="PS51464"/>
    </source>
</evidence>
<evidence type="ECO:0000256" key="1">
    <source>
        <dbReference type="ARBA" id="ARBA00001031"/>
    </source>
</evidence>
<protein>
    <recommendedName>
        <fullName evidence="3">Glutamine--fructose-6-phosphate aminotransferase [isomerizing]</fullName>
        <ecNumber evidence="2">2.6.1.16</ecNumber>
    </recommendedName>
</protein>
<dbReference type="GO" id="GO:0006002">
    <property type="term" value="P:fructose 6-phosphate metabolic process"/>
    <property type="evidence" value="ECO:0007669"/>
    <property type="project" value="TreeGrafter"/>
</dbReference>
<dbReference type="GO" id="GO:0004360">
    <property type="term" value="F:glutamine-fructose-6-phosphate transaminase (isomerizing) activity"/>
    <property type="evidence" value="ECO:0007669"/>
    <property type="project" value="UniProtKB-EC"/>
</dbReference>
<dbReference type="GO" id="GO:0006487">
    <property type="term" value="P:protein N-linked glycosylation"/>
    <property type="evidence" value="ECO:0007669"/>
    <property type="project" value="TreeGrafter"/>
</dbReference>
<accession>A0A428MJK9</accession>
<dbReference type="InterPro" id="IPR001347">
    <property type="entry name" value="SIS_dom"/>
</dbReference>
<comment type="catalytic activity">
    <reaction evidence="1">
        <text>D-fructose 6-phosphate + L-glutamine = D-glucosamine 6-phosphate + L-glutamate</text>
        <dbReference type="Rhea" id="RHEA:13237"/>
        <dbReference type="ChEBI" id="CHEBI:29985"/>
        <dbReference type="ChEBI" id="CHEBI:58359"/>
        <dbReference type="ChEBI" id="CHEBI:58725"/>
        <dbReference type="ChEBI" id="CHEBI:61527"/>
        <dbReference type="EC" id="2.6.1.16"/>
    </reaction>
</comment>
<organism evidence="6 7">
    <name type="scientific">Edaphobacter aggregans</name>
    <dbReference type="NCBI Taxonomy" id="570835"/>
    <lineage>
        <taxon>Bacteria</taxon>
        <taxon>Pseudomonadati</taxon>
        <taxon>Acidobacteriota</taxon>
        <taxon>Terriglobia</taxon>
        <taxon>Terriglobales</taxon>
        <taxon>Acidobacteriaceae</taxon>
        <taxon>Edaphobacter</taxon>
    </lineage>
</organism>
<feature type="domain" description="SIS" evidence="5">
    <location>
        <begin position="75"/>
        <end position="215"/>
    </location>
</feature>
<dbReference type="CDD" id="cd05009">
    <property type="entry name" value="SIS_GlmS_GlmD_2"/>
    <property type="match status" value="1"/>
</dbReference>
<feature type="domain" description="SIS" evidence="5">
    <location>
        <begin position="249"/>
        <end position="397"/>
    </location>
</feature>
<evidence type="ECO:0000313" key="7">
    <source>
        <dbReference type="Proteomes" id="UP000269669"/>
    </source>
</evidence>
<dbReference type="EC" id="2.6.1.16" evidence="2"/>
<dbReference type="CDD" id="cd05008">
    <property type="entry name" value="SIS_GlmS_GlmD_1"/>
    <property type="match status" value="1"/>
</dbReference>
<evidence type="ECO:0000256" key="4">
    <source>
        <dbReference type="ARBA" id="ARBA00022737"/>
    </source>
</evidence>
<keyword evidence="6" id="KW-0032">Aminotransferase</keyword>
<reference evidence="6 7" key="1">
    <citation type="submission" date="2018-12" db="EMBL/GenBank/DDBJ databases">
        <title>Sequencing of bacterial isolates from soil warming experiment in Harvard Forest, Massachusetts, USA.</title>
        <authorList>
            <person name="Deangelis K."/>
        </authorList>
    </citation>
    <scope>NUCLEOTIDE SEQUENCE [LARGE SCALE GENOMIC DNA]</scope>
    <source>
        <strain evidence="6 7">EB153</strain>
    </source>
</reference>
<dbReference type="RefSeq" id="WP_312024200.1">
    <property type="nucleotide sequence ID" value="NZ_RSDW01000001.1"/>
</dbReference>
<proteinExistence type="predicted"/>
<dbReference type="InterPro" id="IPR046348">
    <property type="entry name" value="SIS_dom_sf"/>
</dbReference>
<keyword evidence="4" id="KW-0677">Repeat</keyword>
<keyword evidence="6" id="KW-0808">Transferase</keyword>
<dbReference type="InterPro" id="IPR035466">
    <property type="entry name" value="GlmS/AgaS_SIS"/>
</dbReference>